<dbReference type="Proteomes" id="UP001620626">
    <property type="component" value="Unassembled WGS sequence"/>
</dbReference>
<gene>
    <name evidence="2" type="ORF">niasHT_023225</name>
</gene>
<evidence type="ECO:0000256" key="1">
    <source>
        <dbReference type="SAM" id="MobiDB-lite"/>
    </source>
</evidence>
<proteinExistence type="predicted"/>
<name>A0ABD2JDF1_9BILA</name>
<organism evidence="2 3">
    <name type="scientific">Heterodera trifolii</name>
    <dbReference type="NCBI Taxonomy" id="157864"/>
    <lineage>
        <taxon>Eukaryota</taxon>
        <taxon>Metazoa</taxon>
        <taxon>Ecdysozoa</taxon>
        <taxon>Nematoda</taxon>
        <taxon>Chromadorea</taxon>
        <taxon>Rhabditida</taxon>
        <taxon>Tylenchina</taxon>
        <taxon>Tylenchomorpha</taxon>
        <taxon>Tylenchoidea</taxon>
        <taxon>Heteroderidae</taxon>
        <taxon>Heteroderinae</taxon>
        <taxon>Heterodera</taxon>
    </lineage>
</organism>
<reference evidence="2 3" key="1">
    <citation type="submission" date="2024-10" db="EMBL/GenBank/DDBJ databases">
        <authorList>
            <person name="Kim D."/>
        </authorList>
    </citation>
    <scope>NUCLEOTIDE SEQUENCE [LARGE SCALE GENOMIC DNA]</scope>
    <source>
        <strain evidence="2">BH-2024</strain>
    </source>
</reference>
<comment type="caution">
    <text evidence="2">The sequence shown here is derived from an EMBL/GenBank/DDBJ whole genome shotgun (WGS) entry which is preliminary data.</text>
</comment>
<dbReference type="AlphaFoldDB" id="A0ABD2JDF1"/>
<evidence type="ECO:0000313" key="3">
    <source>
        <dbReference type="Proteomes" id="UP001620626"/>
    </source>
</evidence>
<feature type="compositionally biased region" description="Basic and acidic residues" evidence="1">
    <location>
        <begin position="78"/>
        <end position="97"/>
    </location>
</feature>
<feature type="region of interest" description="Disordered" evidence="1">
    <location>
        <begin position="22"/>
        <end position="107"/>
    </location>
</feature>
<accession>A0ABD2JDF1</accession>
<protein>
    <submittedName>
        <fullName evidence="2">Uncharacterized protein</fullName>
    </submittedName>
</protein>
<dbReference type="EMBL" id="JBICBT010000998">
    <property type="protein sequence ID" value="KAL3088607.1"/>
    <property type="molecule type" value="Genomic_DNA"/>
</dbReference>
<sequence>MTKTTDFDDLCYEHEDEYEFRRDRATEIPLPTSQNRRRKGFAVREAYHGTNDATRNDMLSFRFDGGDGGTSTAPQTTEEPKDKQTQQNEDKHAEPKHTLTRARSASLPSHRGTFQYAGLVEPHNKSMLLSELDGLSRERDAHSAFNVPKLEAAIYSAHDIKACCEANLASAAAAETDGEEFQPKNTVEVKIVIALIPPRILTLFCRNSCSTMRSGLATRPCGCCRAVVPSVVDEADRMQDTARMEWLGFVEKYANVPSVCTLNVSSLTDNSYNNWLQRILVSATLSMDVHSFHKWNLLSRFVEKMNNPNFTNRKTQKQRPNLF</sequence>
<evidence type="ECO:0000313" key="2">
    <source>
        <dbReference type="EMBL" id="KAL3088607.1"/>
    </source>
</evidence>
<keyword evidence="3" id="KW-1185">Reference proteome</keyword>